<protein>
    <submittedName>
        <fullName evidence="1">Uncharacterized protein</fullName>
    </submittedName>
</protein>
<dbReference type="AlphaFoldDB" id="A0A2J6R771"/>
<name>A0A2J6R771_HYAVF</name>
<evidence type="ECO:0000313" key="2">
    <source>
        <dbReference type="Proteomes" id="UP000235786"/>
    </source>
</evidence>
<dbReference type="Proteomes" id="UP000235786">
    <property type="component" value="Unassembled WGS sequence"/>
</dbReference>
<keyword evidence="2" id="KW-1185">Reference proteome</keyword>
<organism evidence="1 2">
    <name type="scientific">Hyaloscypha variabilis (strain UAMH 11265 / GT02V1 / F)</name>
    <name type="common">Meliniomyces variabilis</name>
    <dbReference type="NCBI Taxonomy" id="1149755"/>
    <lineage>
        <taxon>Eukaryota</taxon>
        <taxon>Fungi</taxon>
        <taxon>Dikarya</taxon>
        <taxon>Ascomycota</taxon>
        <taxon>Pezizomycotina</taxon>
        <taxon>Leotiomycetes</taxon>
        <taxon>Helotiales</taxon>
        <taxon>Hyaloscyphaceae</taxon>
        <taxon>Hyaloscypha</taxon>
        <taxon>Hyaloscypha variabilis</taxon>
    </lineage>
</organism>
<reference evidence="1 2" key="1">
    <citation type="submission" date="2016-04" db="EMBL/GenBank/DDBJ databases">
        <title>A degradative enzymes factory behind the ericoid mycorrhizal symbiosis.</title>
        <authorList>
            <consortium name="DOE Joint Genome Institute"/>
            <person name="Martino E."/>
            <person name="Morin E."/>
            <person name="Grelet G."/>
            <person name="Kuo A."/>
            <person name="Kohler A."/>
            <person name="Daghino S."/>
            <person name="Barry K."/>
            <person name="Choi C."/>
            <person name="Cichocki N."/>
            <person name="Clum A."/>
            <person name="Copeland A."/>
            <person name="Hainaut M."/>
            <person name="Haridas S."/>
            <person name="Labutti K."/>
            <person name="Lindquist E."/>
            <person name="Lipzen A."/>
            <person name="Khouja H.-R."/>
            <person name="Murat C."/>
            <person name="Ohm R."/>
            <person name="Olson A."/>
            <person name="Spatafora J."/>
            <person name="Veneault-Fourrey C."/>
            <person name="Henrissat B."/>
            <person name="Grigoriev I."/>
            <person name="Martin F."/>
            <person name="Perotto S."/>
        </authorList>
    </citation>
    <scope>NUCLEOTIDE SEQUENCE [LARGE SCALE GENOMIC DNA]</scope>
    <source>
        <strain evidence="1 2">F</strain>
    </source>
</reference>
<sequence length="152" mass="17311">MGEDHPRMFHASNFRFDGENVPVTRRDIKTCWSSPPKHIYPLQSPSLPFFPFYDQKNTRHSGCFYIPVSEIINNASKYRRVGVARASAHGVNIKSMPELRNLGLLFEAKRNQTKDWGCVVPVGDVVSLQFGLSGKVCHETPARRAWLCFPTF</sequence>
<proteinExistence type="predicted"/>
<accession>A0A2J6R771</accession>
<gene>
    <name evidence="1" type="ORF">L207DRAFT_139708</name>
</gene>
<dbReference type="EMBL" id="KZ613954">
    <property type="protein sequence ID" value="PMD34364.1"/>
    <property type="molecule type" value="Genomic_DNA"/>
</dbReference>
<evidence type="ECO:0000313" key="1">
    <source>
        <dbReference type="EMBL" id="PMD34364.1"/>
    </source>
</evidence>